<evidence type="ECO:0000256" key="1">
    <source>
        <dbReference type="ARBA" id="ARBA00008857"/>
    </source>
</evidence>
<evidence type="ECO:0000313" key="5">
    <source>
        <dbReference type="EMBL" id="QXJ27000.1"/>
    </source>
</evidence>
<dbReference type="Gene3D" id="1.10.443.10">
    <property type="entry name" value="Intergrase catalytic core"/>
    <property type="match status" value="1"/>
</dbReference>
<keyword evidence="2" id="KW-0238">DNA-binding</keyword>
<comment type="similarity">
    <text evidence="1">Belongs to the 'phage' integrase family.</text>
</comment>
<reference evidence="5" key="1">
    <citation type="submission" date="2020-07" db="EMBL/GenBank/DDBJ databases">
        <authorList>
            <person name="Tarantini F.S."/>
            <person name="Hong K.W."/>
            <person name="Chan K.G."/>
        </authorList>
    </citation>
    <scope>NUCLEOTIDE SEQUENCE</scope>
    <source>
        <strain evidence="5">32-07</strain>
    </source>
</reference>
<proteinExistence type="inferred from homology"/>
<dbReference type="InterPro" id="IPR013762">
    <property type="entry name" value="Integrase-like_cat_sf"/>
</dbReference>
<sequence>MAGCLDRIAGLWAVRLDLEPPAPAGQHFAWSALRYQHTAVIRTLLHTQTRPGGAPWAPSYRNKHLTALRMTLKQAFLLGQMTAEDYLRAREVKAVKGVRVTTGRLLAAHEQQRLVDTALGEGTLLGLRDAALLETLDATGCRRQELALAVRDDYSPGTRTLLVTGKGDKQREVYLTQTAAAQLGAWLTAARPAGPLFPAFDRWGNITAQPMTSNGIGRIVTRRAVQAGVPDLSAHDFRRTFISRLLDLGVDLATVQQLVGHASATTTAAYDRRPAATRRAAVDRTNRT</sequence>
<protein>
    <submittedName>
        <fullName evidence="5">Tyrosine-type recombinase/integrase</fullName>
    </submittedName>
</protein>
<evidence type="ECO:0000313" key="6">
    <source>
        <dbReference type="Proteomes" id="UP001049518"/>
    </source>
</evidence>
<organism evidence="5 6">
    <name type="scientific">Actinomadura graeca</name>
    <dbReference type="NCBI Taxonomy" id="2750812"/>
    <lineage>
        <taxon>Bacteria</taxon>
        <taxon>Bacillati</taxon>
        <taxon>Actinomycetota</taxon>
        <taxon>Actinomycetes</taxon>
        <taxon>Streptosporangiales</taxon>
        <taxon>Thermomonosporaceae</taxon>
        <taxon>Actinomadura</taxon>
    </lineage>
</organism>
<dbReference type="PANTHER" id="PTHR30349:SF41">
    <property type="entry name" value="INTEGRASE_RECOMBINASE PROTEIN MJ0367-RELATED"/>
    <property type="match status" value="1"/>
</dbReference>
<evidence type="ECO:0000256" key="2">
    <source>
        <dbReference type="ARBA" id="ARBA00023125"/>
    </source>
</evidence>
<evidence type="ECO:0000256" key="3">
    <source>
        <dbReference type="ARBA" id="ARBA00023172"/>
    </source>
</evidence>
<evidence type="ECO:0000259" key="4">
    <source>
        <dbReference type="PROSITE" id="PS51898"/>
    </source>
</evidence>
<gene>
    <name evidence="5" type="ORF">AGRA3207_007536</name>
</gene>
<dbReference type="Proteomes" id="UP001049518">
    <property type="component" value="Chromosome"/>
</dbReference>
<feature type="domain" description="Tyr recombinase" evidence="4">
    <location>
        <begin position="100"/>
        <end position="283"/>
    </location>
</feature>
<dbReference type="InterPro" id="IPR050090">
    <property type="entry name" value="Tyrosine_recombinase_XerCD"/>
</dbReference>
<dbReference type="InterPro" id="IPR011010">
    <property type="entry name" value="DNA_brk_join_enz"/>
</dbReference>
<dbReference type="Pfam" id="PF00589">
    <property type="entry name" value="Phage_integrase"/>
    <property type="match status" value="1"/>
</dbReference>
<accession>A0ABX8R7E4</accession>
<dbReference type="SUPFAM" id="SSF56349">
    <property type="entry name" value="DNA breaking-rejoining enzymes"/>
    <property type="match status" value="1"/>
</dbReference>
<keyword evidence="3" id="KW-0233">DNA recombination</keyword>
<dbReference type="PROSITE" id="PS51898">
    <property type="entry name" value="TYR_RECOMBINASE"/>
    <property type="match status" value="1"/>
</dbReference>
<dbReference type="InterPro" id="IPR002104">
    <property type="entry name" value="Integrase_catalytic"/>
</dbReference>
<dbReference type="PANTHER" id="PTHR30349">
    <property type="entry name" value="PHAGE INTEGRASE-RELATED"/>
    <property type="match status" value="1"/>
</dbReference>
<keyword evidence="6" id="KW-1185">Reference proteome</keyword>
<name>A0ABX8R7E4_9ACTN</name>
<dbReference type="EMBL" id="CP059572">
    <property type="protein sequence ID" value="QXJ27000.1"/>
    <property type="molecule type" value="Genomic_DNA"/>
</dbReference>